<proteinExistence type="inferred from homology"/>
<keyword evidence="7 10" id="KW-0808">Transferase</keyword>
<dbReference type="Pfam" id="PF02922">
    <property type="entry name" value="CBM_48"/>
    <property type="match status" value="1"/>
</dbReference>
<dbReference type="InterPro" id="IPR006407">
    <property type="entry name" value="GlgB"/>
</dbReference>
<evidence type="ECO:0000256" key="3">
    <source>
        <dbReference type="ARBA" id="ARBA00004964"/>
    </source>
</evidence>
<feature type="domain" description="Glycosyl hydrolase family 13 catalytic" evidence="11">
    <location>
        <begin position="246"/>
        <end position="596"/>
    </location>
</feature>
<dbReference type="InterPro" id="IPR037439">
    <property type="entry name" value="Branching_enzy"/>
</dbReference>
<accession>A0ABM9HRI2</accession>
<dbReference type="NCBIfam" id="NF003811">
    <property type="entry name" value="PRK05402.1"/>
    <property type="match status" value="1"/>
</dbReference>
<comment type="similarity">
    <text evidence="4 10">Belongs to the glycosyl hydrolase 13 family. GlgB subfamily.</text>
</comment>
<feature type="active site" description="Nucleophile" evidence="10">
    <location>
        <position position="404"/>
    </location>
</feature>
<dbReference type="InterPro" id="IPR006047">
    <property type="entry name" value="GH13_cat_dom"/>
</dbReference>
<comment type="catalytic activity">
    <reaction evidence="1 10">
        <text>Transfers a segment of a (1-&gt;4)-alpha-D-glucan chain to a primary hydroxy group in a similar glucan chain.</text>
        <dbReference type="EC" id="2.4.1.18"/>
    </reaction>
</comment>
<dbReference type="InterPro" id="IPR004193">
    <property type="entry name" value="Glyco_hydro_13_N"/>
</dbReference>
<dbReference type="InterPro" id="IPR044143">
    <property type="entry name" value="GlgB_N_E_set_prok"/>
</dbReference>
<keyword evidence="8 10" id="KW-0320">Glycogen biosynthesis</keyword>
<evidence type="ECO:0000256" key="4">
    <source>
        <dbReference type="ARBA" id="ARBA00009000"/>
    </source>
</evidence>
<dbReference type="NCBIfam" id="NF008967">
    <property type="entry name" value="PRK12313.1"/>
    <property type="match status" value="1"/>
</dbReference>
<dbReference type="SMART" id="SM00642">
    <property type="entry name" value="Aamy"/>
    <property type="match status" value="1"/>
</dbReference>
<gene>
    <name evidence="10" type="primary">glgB</name>
    <name evidence="12" type="ORF">R83534S58_LOCUS1603</name>
</gene>
<dbReference type="HAMAP" id="MF_00685">
    <property type="entry name" value="GlgB"/>
    <property type="match status" value="1"/>
</dbReference>
<dbReference type="InterPro" id="IPR013780">
    <property type="entry name" value="Glyco_hydro_b"/>
</dbReference>
<dbReference type="Proteomes" id="UP001154272">
    <property type="component" value="Unassembled WGS sequence"/>
</dbReference>
<dbReference type="Gene3D" id="3.20.20.80">
    <property type="entry name" value="Glycosidases"/>
    <property type="match status" value="1"/>
</dbReference>
<dbReference type="InterPro" id="IPR017853">
    <property type="entry name" value="GH"/>
</dbReference>
<keyword evidence="13" id="KW-1185">Reference proteome</keyword>
<protein>
    <recommendedName>
        <fullName evidence="10">1,4-alpha-glucan branching enzyme GlgB</fullName>
        <ecNumber evidence="10">2.4.1.18</ecNumber>
    </recommendedName>
    <alternativeName>
        <fullName evidence="10">1,4-alpha-D-glucan:1,4-alpha-D-glucan 6-glucosyl-transferase</fullName>
    </alternativeName>
    <alternativeName>
        <fullName evidence="10">Alpha-(1-&gt;4)-glucan branching enzyme</fullName>
    </alternativeName>
    <alternativeName>
        <fullName evidence="10">Glycogen branching enzyme</fullName>
        <shortName evidence="10">BE</shortName>
    </alternativeName>
</protein>
<evidence type="ECO:0000313" key="13">
    <source>
        <dbReference type="Proteomes" id="UP001154272"/>
    </source>
</evidence>
<keyword evidence="6 10" id="KW-0328">Glycosyltransferase</keyword>
<dbReference type="EMBL" id="CAMXCH010000003">
    <property type="protein sequence ID" value="CAI3949145.1"/>
    <property type="molecule type" value="Genomic_DNA"/>
</dbReference>
<evidence type="ECO:0000256" key="6">
    <source>
        <dbReference type="ARBA" id="ARBA00022676"/>
    </source>
</evidence>
<keyword evidence="5 10" id="KW-0321">Glycogen metabolism</keyword>
<dbReference type="RefSeq" id="WP_282024148.1">
    <property type="nucleotide sequence ID" value="NZ_CAMXCH010000003.1"/>
</dbReference>
<dbReference type="InterPro" id="IPR006048">
    <property type="entry name" value="A-amylase/branching_C"/>
</dbReference>
<dbReference type="Pfam" id="PF00128">
    <property type="entry name" value="Alpha-amylase"/>
    <property type="match status" value="1"/>
</dbReference>
<dbReference type="NCBIfam" id="TIGR01515">
    <property type="entry name" value="branching_enzym"/>
    <property type="match status" value="1"/>
</dbReference>
<comment type="function">
    <text evidence="2 10">Catalyzes the formation of the alpha-1,6-glucosidic linkages in glycogen by scission of a 1,4-alpha-linked oligosaccharide from growing alpha-1,4-glucan chains and the subsequent attachment of the oligosaccharide to the alpha-1,6 position.</text>
</comment>
<dbReference type="InterPro" id="IPR054169">
    <property type="entry name" value="GlgB_N"/>
</dbReference>
<evidence type="ECO:0000256" key="1">
    <source>
        <dbReference type="ARBA" id="ARBA00000826"/>
    </source>
</evidence>
<dbReference type="CDD" id="cd11322">
    <property type="entry name" value="AmyAc_Glg_BE"/>
    <property type="match status" value="1"/>
</dbReference>
<comment type="pathway">
    <text evidence="3 10">Glycan biosynthesis; glycogen biosynthesis.</text>
</comment>
<organism evidence="12 13">
    <name type="scientific">Commensalibacter papalotli</name>
    <name type="common">ex Botero et al. 2024</name>
    <dbReference type="NCBI Taxonomy" id="2972766"/>
    <lineage>
        <taxon>Bacteria</taxon>
        <taxon>Pseudomonadati</taxon>
        <taxon>Pseudomonadota</taxon>
        <taxon>Alphaproteobacteria</taxon>
        <taxon>Acetobacterales</taxon>
        <taxon>Acetobacteraceae</taxon>
    </lineage>
</organism>
<dbReference type="EC" id="2.4.1.18" evidence="10"/>
<dbReference type="SUPFAM" id="SSF81296">
    <property type="entry name" value="E set domains"/>
    <property type="match status" value="2"/>
</dbReference>
<evidence type="ECO:0000256" key="9">
    <source>
        <dbReference type="ARBA" id="ARBA00023277"/>
    </source>
</evidence>
<sequence>MTEKKTEKTLTQLLEGKCNDPFSLLGPHFIKGYLEFRVFLPGAKQVCILEKATHKEILPLKQTHPEGFFEGKIKQDIYFPYLVKINWENSEQIIEDPYRFGKILTEYDTWLLNSGKDIYSYEKLGAHKTTIDGISGVSFIVWAPNAQRVSVIGDFNAWDGRRHPMRLRPESGFWEIFMPDLVQGQLYKYEILTQANEILFKSDPYSFFNQLRPETASIIHNPPPVKRRQPEQNQANQLNQPISIYEVHLGSWKLNAKTNKWLTYRELAEQLIPYVKKMGFTHIEILPIQEHPFDGSWGYQPVNIYAPTCRFGPPEDLIYFIETAHRNNINIILDWVSGHFPKDPYGLEFFDGTNLYEYPDPKEGYHPDWNTLIYNYNSPFICNFLSSNALYWIERFGFDGLRVDAVASMIYRDYSRKDGEWIANKFGGNINLEAVDFLRYTNNLLHKHTPEIAMIAEESTNFYGVTLPPEQDGLGFNYKWNMGWMHDTLDYMQQDPIYRKFNHNKMTFGILYAWSENFILPLSHDEVVHGKKSLVEKMSGLGDEKFANLRAYYAFMWAYPGKKLLFMGCEFAQYNEWNHNTQLDWHLLDNPTHNLHKGVQSLIKDLNHLYKNTPPLYEYDHNIKSFEWIITDDHDNSVFAFIRKDQNDNFILIISHFTPTICENYRVGVPHHGVYEIILNTDHAMYYGKNTFDKRKIISEPIKSHNFEWSLSISLPPFCTFYIKLKNIF</sequence>
<evidence type="ECO:0000256" key="2">
    <source>
        <dbReference type="ARBA" id="ARBA00002953"/>
    </source>
</evidence>
<feature type="active site" description="Proton donor" evidence="10">
    <location>
        <position position="457"/>
    </location>
</feature>
<reference evidence="12" key="1">
    <citation type="submission" date="2022-10" db="EMBL/GenBank/DDBJ databases">
        <authorList>
            <person name="Botero Cardona J."/>
        </authorList>
    </citation>
    <scope>NUCLEOTIDE SEQUENCE</scope>
    <source>
        <strain evidence="12">R-83534</strain>
    </source>
</reference>
<dbReference type="InterPro" id="IPR013783">
    <property type="entry name" value="Ig-like_fold"/>
</dbReference>
<dbReference type="Pfam" id="PF22019">
    <property type="entry name" value="GlgB_N"/>
    <property type="match status" value="1"/>
</dbReference>
<evidence type="ECO:0000256" key="7">
    <source>
        <dbReference type="ARBA" id="ARBA00022679"/>
    </source>
</evidence>
<dbReference type="Gene3D" id="2.60.40.1180">
    <property type="entry name" value="Golgi alpha-mannosidase II"/>
    <property type="match status" value="1"/>
</dbReference>
<dbReference type="SUPFAM" id="SSF51011">
    <property type="entry name" value="Glycosyl hydrolase domain"/>
    <property type="match status" value="1"/>
</dbReference>
<dbReference type="Gene3D" id="2.60.40.10">
    <property type="entry name" value="Immunoglobulins"/>
    <property type="match status" value="2"/>
</dbReference>
<evidence type="ECO:0000313" key="12">
    <source>
        <dbReference type="EMBL" id="CAI3949145.1"/>
    </source>
</evidence>
<dbReference type="CDD" id="cd02855">
    <property type="entry name" value="E_set_GBE_prok_N"/>
    <property type="match status" value="1"/>
</dbReference>
<evidence type="ECO:0000256" key="10">
    <source>
        <dbReference type="HAMAP-Rule" id="MF_00685"/>
    </source>
</evidence>
<name>A0ABM9HRI2_9PROT</name>
<dbReference type="Pfam" id="PF02806">
    <property type="entry name" value="Alpha-amylase_C"/>
    <property type="match status" value="1"/>
</dbReference>
<keyword evidence="9 10" id="KW-0119">Carbohydrate metabolism</keyword>
<dbReference type="SUPFAM" id="SSF51445">
    <property type="entry name" value="(Trans)glycosidases"/>
    <property type="match status" value="1"/>
</dbReference>
<comment type="subunit">
    <text evidence="10">Monomer.</text>
</comment>
<evidence type="ECO:0000259" key="11">
    <source>
        <dbReference type="SMART" id="SM00642"/>
    </source>
</evidence>
<dbReference type="PIRSF" id="PIRSF000463">
    <property type="entry name" value="GlgB"/>
    <property type="match status" value="1"/>
</dbReference>
<comment type="caution">
    <text evidence="12">The sequence shown here is derived from an EMBL/GenBank/DDBJ whole genome shotgun (WGS) entry which is preliminary data.</text>
</comment>
<dbReference type="PANTHER" id="PTHR43651">
    <property type="entry name" value="1,4-ALPHA-GLUCAN-BRANCHING ENZYME"/>
    <property type="match status" value="1"/>
</dbReference>
<dbReference type="PANTHER" id="PTHR43651:SF3">
    <property type="entry name" value="1,4-ALPHA-GLUCAN-BRANCHING ENZYME"/>
    <property type="match status" value="1"/>
</dbReference>
<dbReference type="InterPro" id="IPR014756">
    <property type="entry name" value="Ig_E-set"/>
</dbReference>
<evidence type="ECO:0000256" key="8">
    <source>
        <dbReference type="ARBA" id="ARBA00023056"/>
    </source>
</evidence>
<evidence type="ECO:0000256" key="5">
    <source>
        <dbReference type="ARBA" id="ARBA00022600"/>
    </source>
</evidence>